<name>A0ABW8N3B5_9MICC</name>
<accession>A0ABW8N3B5</accession>
<reference evidence="1 2" key="1">
    <citation type="submission" date="2024-10" db="EMBL/GenBank/DDBJ databases">
        <title>Novel secondary metabolite-producing bacteria for plant disease control.</title>
        <authorList>
            <person name="Chevrette M."/>
        </authorList>
    </citation>
    <scope>NUCLEOTIDE SEQUENCE [LARGE SCALE GENOMIC DNA]</scope>
    <source>
        <strain evidence="1 2">J30 TE3557</strain>
    </source>
</reference>
<organism evidence="1 2">
    <name type="scientific">Paenarthrobacter histidinolovorans</name>
    <dbReference type="NCBI Taxonomy" id="43664"/>
    <lineage>
        <taxon>Bacteria</taxon>
        <taxon>Bacillati</taxon>
        <taxon>Actinomycetota</taxon>
        <taxon>Actinomycetes</taxon>
        <taxon>Micrococcales</taxon>
        <taxon>Micrococcaceae</taxon>
        <taxon>Paenarthrobacter</taxon>
    </lineage>
</organism>
<gene>
    <name evidence="1" type="ORF">ABIA52_000048</name>
</gene>
<proteinExistence type="predicted"/>
<dbReference type="Proteomes" id="UP001620520">
    <property type="component" value="Unassembled WGS sequence"/>
</dbReference>
<protein>
    <submittedName>
        <fullName evidence="1">Uncharacterized protein</fullName>
    </submittedName>
</protein>
<evidence type="ECO:0000313" key="1">
    <source>
        <dbReference type="EMBL" id="MFK4637159.1"/>
    </source>
</evidence>
<evidence type="ECO:0000313" key="2">
    <source>
        <dbReference type="Proteomes" id="UP001620520"/>
    </source>
</evidence>
<keyword evidence="2" id="KW-1185">Reference proteome</keyword>
<dbReference type="RefSeq" id="WP_404593149.1">
    <property type="nucleotide sequence ID" value="NZ_JBIYEW010000001.1"/>
</dbReference>
<comment type="caution">
    <text evidence="1">The sequence shown here is derived from an EMBL/GenBank/DDBJ whole genome shotgun (WGS) entry which is preliminary data.</text>
</comment>
<dbReference type="EMBL" id="JBIYEW010000001">
    <property type="protein sequence ID" value="MFK4637159.1"/>
    <property type="molecule type" value="Genomic_DNA"/>
</dbReference>
<sequence length="140" mass="14941">MRLVERPAGIRAGGTQFRAFHVKATVDAGTAEGPPVAWVRSSVDFAVADDASQRLWLAVAGLADKYGIASGWDKEANICRGVSVQKLALAAGIDQDTAELVLERLCGRKNPPLMRFTASTPPYGDIWVLVGYQPDGDGDL</sequence>